<protein>
    <submittedName>
        <fullName evidence="1">Metallophosphoesterase family protein</fullName>
    </submittedName>
</protein>
<dbReference type="Gene3D" id="3.60.21.10">
    <property type="match status" value="1"/>
</dbReference>
<dbReference type="SUPFAM" id="SSF56300">
    <property type="entry name" value="Metallo-dependent phosphatases"/>
    <property type="match status" value="1"/>
</dbReference>
<reference evidence="2 3" key="1">
    <citation type="submission" date="2018-12" db="EMBL/GenBank/DDBJ databases">
        <authorList>
            <consortium name="Pathogen Informatics"/>
        </authorList>
    </citation>
    <scope>NUCLEOTIDE SEQUENCE [LARGE SCALE GENOMIC DNA]</scope>
    <source>
        <strain evidence="2 3">NCTC10126</strain>
    </source>
</reference>
<sequence>MYGHSHYPVKYYNEEDGMYVINPGSISEPKWGSYPGYTVIEINHGSKRHTIDVKMKDINKNRELLKTKSKFDTIM</sequence>
<evidence type="ECO:0000313" key="4">
    <source>
        <dbReference type="Proteomes" id="UP001058569"/>
    </source>
</evidence>
<dbReference type="InterPro" id="IPR029052">
    <property type="entry name" value="Metallo-depent_PP-like"/>
</dbReference>
<dbReference type="AlphaFoldDB" id="A0A3P8MDG0"/>
<dbReference type="RefSeq" id="WP_126118038.1">
    <property type="nucleotide sequence ID" value="NZ_CP101806.1"/>
</dbReference>
<keyword evidence="4" id="KW-1185">Reference proteome</keyword>
<reference evidence="1" key="2">
    <citation type="submission" date="2022-07" db="EMBL/GenBank/DDBJ databases">
        <title>Complete genome of Mycoplasma caviae type strain G122.</title>
        <authorList>
            <person name="Spergser J."/>
        </authorList>
    </citation>
    <scope>NUCLEOTIDE SEQUENCE</scope>
    <source>
        <strain evidence="1">G122</strain>
    </source>
</reference>
<dbReference type="EMBL" id="CP101806">
    <property type="protein sequence ID" value="UUD35453.1"/>
    <property type="molecule type" value="Genomic_DNA"/>
</dbReference>
<dbReference type="EMBL" id="UZVY01000001">
    <property type="protein sequence ID" value="VDR41770.1"/>
    <property type="molecule type" value="Genomic_DNA"/>
</dbReference>
<evidence type="ECO:0000313" key="2">
    <source>
        <dbReference type="EMBL" id="VDR41770.1"/>
    </source>
</evidence>
<name>A0A3P8MDG0_9BACT</name>
<accession>A0A3P8MDG0</accession>
<evidence type="ECO:0000313" key="3">
    <source>
        <dbReference type="Proteomes" id="UP000280036"/>
    </source>
</evidence>
<dbReference type="Proteomes" id="UP000280036">
    <property type="component" value="Unassembled WGS sequence"/>
</dbReference>
<organism evidence="2 3">
    <name type="scientific">Mycoplasmopsis caviae</name>
    <dbReference type="NCBI Taxonomy" id="55603"/>
    <lineage>
        <taxon>Bacteria</taxon>
        <taxon>Bacillati</taxon>
        <taxon>Mycoplasmatota</taxon>
        <taxon>Mycoplasmoidales</taxon>
        <taxon>Metamycoplasmataceae</taxon>
        <taxon>Mycoplasmopsis</taxon>
    </lineage>
</organism>
<gene>
    <name evidence="2" type="ORF">NCTC10126_00253</name>
    <name evidence="1" type="ORF">NPA07_01085</name>
</gene>
<dbReference type="Proteomes" id="UP001058569">
    <property type="component" value="Chromosome"/>
</dbReference>
<evidence type="ECO:0000313" key="1">
    <source>
        <dbReference type="EMBL" id="UUD35453.1"/>
    </source>
</evidence>
<proteinExistence type="predicted"/>
<dbReference type="OrthoDB" id="9800565at2"/>